<name>A0AAI8NID7_9ENTR</name>
<dbReference type="Proteomes" id="UP000245649">
    <property type="component" value="Chromosome"/>
</dbReference>
<evidence type="ECO:0000313" key="5">
    <source>
        <dbReference type="Proteomes" id="UP000245760"/>
    </source>
</evidence>
<gene>
    <name evidence="3" type="ORF">DKC00_08170</name>
    <name evidence="2" type="ORF">DKC11_25005</name>
</gene>
<reference evidence="4 5" key="1">
    <citation type="submission" date="2018-05" db="EMBL/GenBank/DDBJ databases">
        <title>Klebsiella quasipneumonaiae provides a window into carbapenemase gene transfer, plasmid rearrangements and nosocomial acquisition from the hospital environment.</title>
        <authorList>
            <person name="Mathers A.J."/>
            <person name="Vegesana K."/>
            <person name="Stoesser N."/>
            <person name="Crook D."/>
            <person name="Vaughan A."/>
            <person name="Barry K."/>
            <person name="Parikh H."/>
            <person name="Sebra R."/>
            <person name="Kotay S."/>
            <person name="Walker A.S."/>
            <person name="Sheppard A.E."/>
        </authorList>
    </citation>
    <scope>NUCLEOTIDE SEQUENCE [LARGE SCALE GENOMIC DNA]</scope>
    <source>
        <strain evidence="2 5">CAV1947</strain>
        <strain evidence="3 4">CAV2018</strain>
    </source>
</reference>
<organism evidence="3 4">
    <name type="scientific">Klebsiella quasipneumoniae</name>
    <dbReference type="NCBI Taxonomy" id="1463165"/>
    <lineage>
        <taxon>Bacteria</taxon>
        <taxon>Pseudomonadati</taxon>
        <taxon>Pseudomonadota</taxon>
        <taxon>Gammaproteobacteria</taxon>
        <taxon>Enterobacterales</taxon>
        <taxon>Enterobacteriaceae</taxon>
        <taxon>Klebsiella/Raoultella group</taxon>
        <taxon>Klebsiella</taxon>
        <taxon>Klebsiella pneumoniae complex</taxon>
    </lineage>
</organism>
<feature type="region of interest" description="Disordered" evidence="1">
    <location>
        <begin position="43"/>
        <end position="69"/>
    </location>
</feature>
<dbReference type="EMBL" id="CP029432">
    <property type="protein sequence ID" value="AWL61745.1"/>
    <property type="molecule type" value="Genomic_DNA"/>
</dbReference>
<evidence type="ECO:0000313" key="2">
    <source>
        <dbReference type="EMBL" id="AWL58863.1"/>
    </source>
</evidence>
<evidence type="ECO:0000313" key="4">
    <source>
        <dbReference type="Proteomes" id="UP000245649"/>
    </source>
</evidence>
<evidence type="ECO:0000256" key="1">
    <source>
        <dbReference type="SAM" id="MobiDB-lite"/>
    </source>
</evidence>
<dbReference type="EMBL" id="CP029443">
    <property type="protein sequence ID" value="AWL58863.1"/>
    <property type="molecule type" value="Genomic_DNA"/>
</dbReference>
<accession>A0AAI8NID7</accession>
<protein>
    <submittedName>
        <fullName evidence="3">Uncharacterized protein</fullName>
    </submittedName>
</protein>
<sequence length="94" mass="9733">MVAETAGVGGLKIAETFPEGRGSPHGCGLRAVFCTDAASARPEACRDKSKGPRSGDFAGRSPGVQGAEATGRPLCAPCAMIDITQKTNRERNTR</sequence>
<proteinExistence type="predicted"/>
<keyword evidence="5" id="KW-1185">Reference proteome</keyword>
<dbReference type="Proteomes" id="UP000245760">
    <property type="component" value="Chromosome"/>
</dbReference>
<dbReference type="AlphaFoldDB" id="A0AAI8NID7"/>
<evidence type="ECO:0000313" key="3">
    <source>
        <dbReference type="EMBL" id="AWL61745.1"/>
    </source>
</evidence>
<feature type="region of interest" description="Disordered" evidence="1">
    <location>
        <begin position="1"/>
        <end position="24"/>
    </location>
</feature>